<evidence type="ECO:0000313" key="6">
    <source>
        <dbReference type="EMBL" id="KAA3680794.1"/>
    </source>
</evidence>
<evidence type="ECO:0000256" key="1">
    <source>
        <dbReference type="ARBA" id="ARBA00022723"/>
    </source>
</evidence>
<dbReference type="PROSITE" id="PS01360">
    <property type="entry name" value="ZF_MYND_1"/>
    <property type="match status" value="1"/>
</dbReference>
<protein>
    <submittedName>
        <fullName evidence="6">Pre-rRNA-processing protein TSR4</fullName>
    </submittedName>
</protein>
<dbReference type="GO" id="GO:0005737">
    <property type="term" value="C:cytoplasm"/>
    <property type="evidence" value="ECO:0007669"/>
    <property type="project" value="InterPro"/>
</dbReference>
<dbReference type="Pfam" id="PF04194">
    <property type="entry name" value="PDCD2_C"/>
    <property type="match status" value="1"/>
</dbReference>
<organism evidence="6 7">
    <name type="scientific">Paragonimus westermani</name>
    <dbReference type="NCBI Taxonomy" id="34504"/>
    <lineage>
        <taxon>Eukaryota</taxon>
        <taxon>Metazoa</taxon>
        <taxon>Spiralia</taxon>
        <taxon>Lophotrochozoa</taxon>
        <taxon>Platyhelminthes</taxon>
        <taxon>Trematoda</taxon>
        <taxon>Digenea</taxon>
        <taxon>Plagiorchiida</taxon>
        <taxon>Troglotremata</taxon>
        <taxon>Troglotrematidae</taxon>
        <taxon>Paragonimus</taxon>
    </lineage>
</organism>
<proteinExistence type="predicted"/>
<dbReference type="Pfam" id="PF01753">
    <property type="entry name" value="zf-MYND"/>
    <property type="match status" value="1"/>
</dbReference>
<reference evidence="6 7" key="1">
    <citation type="journal article" date="2019" name="Gigascience">
        <title>Whole-genome sequence of the oriental lung fluke Paragonimus westermani.</title>
        <authorList>
            <person name="Oey H."/>
            <person name="Zakrzewski M."/>
            <person name="Narain K."/>
            <person name="Devi K.R."/>
            <person name="Agatsuma T."/>
            <person name="Nawaratna S."/>
            <person name="Gobert G.N."/>
            <person name="Jones M.K."/>
            <person name="Ragan M.A."/>
            <person name="McManus D.P."/>
            <person name="Krause L."/>
        </authorList>
    </citation>
    <scope>NUCLEOTIDE SEQUENCE [LARGE SCALE GENOMIC DNA]</scope>
    <source>
        <strain evidence="6 7">IND2009</strain>
    </source>
</reference>
<dbReference type="AlphaFoldDB" id="A0A5J4NZ47"/>
<feature type="domain" description="MYND-type" evidence="5">
    <location>
        <begin position="146"/>
        <end position="183"/>
    </location>
</feature>
<dbReference type="SUPFAM" id="SSF144232">
    <property type="entry name" value="HIT/MYND zinc finger-like"/>
    <property type="match status" value="1"/>
</dbReference>
<sequence length="375" mass="42148">MGTQGLALGFVSESPAWHLISPLYPDKVGGRPAWLALRHLPSPKQLSCPQCSLPMAFVMQVYSTIDNREDCFHRFLFLFMCRNGTCYNRNTDHNLVPFAVFRSQLPRQNPYFSFEPPETECPSLDLVKSWIQNNRLPCAELYTSVCPVCGCQADKSCSKCKRVKYCSKSHQVLHWKDVHRSTCGSHIDDPVGPCFTPNRFLLPEYKLCSEPAMSSADCNEVDTDESESDDVDGSLRLFEGSEESDQLESLAKRETKDEARFRKFKQVLSSEPDQVVRLERGGKPLWLSEIPPIVADCEACGAKRVFEFQVTPQLLIYLKLDQLGEASPDFGSLYIFTCSASCPLPRVIKSDGTEGVNTSDTVEYQPEVVICQTVP</sequence>
<evidence type="ECO:0000256" key="3">
    <source>
        <dbReference type="ARBA" id="ARBA00022833"/>
    </source>
</evidence>
<dbReference type="InterPro" id="IPR007320">
    <property type="entry name" value="PDCD2_C"/>
</dbReference>
<dbReference type="PANTHER" id="PTHR12298">
    <property type="entry name" value="PCDC2 PROGRAMMED CELL DEATH PROTEIN 2 -RELATED"/>
    <property type="match status" value="1"/>
</dbReference>
<dbReference type="GO" id="GO:0005634">
    <property type="term" value="C:nucleus"/>
    <property type="evidence" value="ECO:0007669"/>
    <property type="project" value="TreeGrafter"/>
</dbReference>
<name>A0A5J4NZ47_9TREM</name>
<gene>
    <name evidence="6" type="ORF">DEA37_0013660</name>
</gene>
<accession>A0A5J4NZ47</accession>
<comment type="caution">
    <text evidence="6">The sequence shown here is derived from an EMBL/GenBank/DDBJ whole genome shotgun (WGS) entry which is preliminary data.</text>
</comment>
<keyword evidence="1" id="KW-0479">Metal-binding</keyword>
<evidence type="ECO:0000256" key="2">
    <source>
        <dbReference type="ARBA" id="ARBA00022771"/>
    </source>
</evidence>
<dbReference type="Gene3D" id="6.10.140.2220">
    <property type="match status" value="1"/>
</dbReference>
<evidence type="ECO:0000256" key="4">
    <source>
        <dbReference type="PROSITE-ProRule" id="PRU00134"/>
    </source>
</evidence>
<keyword evidence="7" id="KW-1185">Reference proteome</keyword>
<dbReference type="PROSITE" id="PS50865">
    <property type="entry name" value="ZF_MYND_2"/>
    <property type="match status" value="1"/>
</dbReference>
<dbReference type="Proteomes" id="UP000324629">
    <property type="component" value="Unassembled WGS sequence"/>
</dbReference>
<dbReference type="PANTHER" id="PTHR12298:SF4">
    <property type="entry name" value="PROGRAMMED CELL DEATH PROTEIN 2"/>
    <property type="match status" value="1"/>
</dbReference>
<evidence type="ECO:0000259" key="5">
    <source>
        <dbReference type="PROSITE" id="PS50865"/>
    </source>
</evidence>
<keyword evidence="3" id="KW-0862">Zinc</keyword>
<evidence type="ECO:0000313" key="7">
    <source>
        <dbReference type="Proteomes" id="UP000324629"/>
    </source>
</evidence>
<dbReference type="GO" id="GO:0008270">
    <property type="term" value="F:zinc ion binding"/>
    <property type="evidence" value="ECO:0007669"/>
    <property type="project" value="UniProtKB-KW"/>
</dbReference>
<dbReference type="InterPro" id="IPR002893">
    <property type="entry name" value="Znf_MYND"/>
</dbReference>
<dbReference type="EMBL" id="QNGE01000349">
    <property type="protein sequence ID" value="KAA3680794.1"/>
    <property type="molecule type" value="Genomic_DNA"/>
</dbReference>
<keyword evidence="2 4" id="KW-0863">Zinc-finger</keyword>